<dbReference type="PANTHER" id="PTHR43247">
    <property type="entry name" value="PHOSPHOSERINE AMINOTRANSFERASE"/>
    <property type="match status" value="1"/>
</dbReference>
<keyword evidence="8 11" id="KW-0718">Serine biosynthesis</keyword>
<feature type="binding site" evidence="11">
    <location>
        <begin position="236"/>
        <end position="237"/>
    </location>
    <ligand>
        <name>pyridoxal 5'-phosphate</name>
        <dbReference type="ChEBI" id="CHEBI:597326"/>
    </ligand>
</feature>
<dbReference type="HAMAP" id="MF_00160">
    <property type="entry name" value="SerC_aminotrans_5"/>
    <property type="match status" value="1"/>
</dbReference>
<sequence length="361" mass="40206">MKQVFNFNAGPAALPKEVLQQAQQEMLNFKDSGISVMEHSHRGKLYESVHEEAKTLLKELLSIPDSYEVLFLQGGASLQFAMLPMNFLKQGELAGFITTGAWSEKARNEAAKIGATEEIVSGKEQNYTTIPALPSFAEDRYKYVHVTSNNTIFGTQWENFNAISHPFLIADMSSDILSRKIPVEKFGIIYAGAQKNLGPAGVTVVILRKDLLQQANKDLPAILSYETHVKNRSLYNTPPTFSIYLLHLVLQWVKSLGGLDAIEKKNEEKAAFIYEAIDHSNGFYSGHATKDSRSLMNITFTLPNEDLTKTFLAEAEQRGFIGLAGHRSVGGCRASTYNAVPMEACKALRNFMDEFYLNYGN</sequence>
<dbReference type="InterPro" id="IPR000192">
    <property type="entry name" value="Aminotrans_V_dom"/>
</dbReference>
<evidence type="ECO:0000256" key="9">
    <source>
        <dbReference type="ARBA" id="ARBA00047630"/>
    </source>
</evidence>
<evidence type="ECO:0000256" key="8">
    <source>
        <dbReference type="ARBA" id="ARBA00023299"/>
    </source>
</evidence>
<keyword evidence="6 11" id="KW-0808">Transferase</keyword>
<dbReference type="GO" id="GO:0006564">
    <property type="term" value="P:L-serine biosynthetic process"/>
    <property type="evidence" value="ECO:0007669"/>
    <property type="project" value="UniProtKB-UniRule"/>
</dbReference>
<dbReference type="AlphaFoldDB" id="I8AJX8"/>
<dbReference type="InterPro" id="IPR015424">
    <property type="entry name" value="PyrdxlP-dep_Trfase"/>
</dbReference>
<feature type="domain" description="Aminotransferase class V" evidence="13">
    <location>
        <begin position="4"/>
        <end position="345"/>
    </location>
</feature>
<dbReference type="SUPFAM" id="SSF53383">
    <property type="entry name" value="PLP-dependent transferases"/>
    <property type="match status" value="1"/>
</dbReference>
<proteinExistence type="inferred from homology"/>
<feature type="binding site" evidence="11">
    <location>
        <position position="171"/>
    </location>
    <ligand>
        <name>pyridoxal 5'-phosphate</name>
        <dbReference type="ChEBI" id="CHEBI:597326"/>
    </ligand>
</feature>
<evidence type="ECO:0000256" key="3">
    <source>
        <dbReference type="ARBA" id="ARBA00006904"/>
    </source>
</evidence>
<evidence type="ECO:0000256" key="11">
    <source>
        <dbReference type="HAMAP-Rule" id="MF_00160"/>
    </source>
</evidence>
<evidence type="ECO:0000256" key="2">
    <source>
        <dbReference type="ARBA" id="ARBA00005099"/>
    </source>
</evidence>
<evidence type="ECO:0000256" key="1">
    <source>
        <dbReference type="ARBA" id="ARBA00003483"/>
    </source>
</evidence>
<evidence type="ECO:0000259" key="13">
    <source>
        <dbReference type="Pfam" id="PF00266"/>
    </source>
</evidence>
<feature type="binding site" evidence="11">
    <location>
        <position position="194"/>
    </location>
    <ligand>
        <name>pyridoxal 5'-phosphate</name>
        <dbReference type="ChEBI" id="CHEBI:597326"/>
    </ligand>
</feature>
<comment type="catalytic activity">
    <reaction evidence="10 11 12">
        <text>O-phospho-L-serine + 2-oxoglutarate = 3-phosphooxypyruvate + L-glutamate</text>
        <dbReference type="Rhea" id="RHEA:14329"/>
        <dbReference type="ChEBI" id="CHEBI:16810"/>
        <dbReference type="ChEBI" id="CHEBI:18110"/>
        <dbReference type="ChEBI" id="CHEBI:29985"/>
        <dbReference type="ChEBI" id="CHEBI:57524"/>
        <dbReference type="EC" id="2.6.1.52"/>
    </reaction>
</comment>
<dbReference type="Gene3D" id="3.90.1150.10">
    <property type="entry name" value="Aspartate Aminotransferase, domain 1"/>
    <property type="match status" value="1"/>
</dbReference>
<keyword evidence="4 11" id="KW-0032">Aminotransferase</keyword>
<dbReference type="InterPro" id="IPR015421">
    <property type="entry name" value="PyrdxlP-dep_Trfase_major"/>
</dbReference>
<dbReference type="NCBIfam" id="TIGR01364">
    <property type="entry name" value="serC_1"/>
    <property type="match status" value="1"/>
</dbReference>
<dbReference type="PATRIC" id="fig|1196324.3.peg.1731"/>
<feature type="binding site" evidence="11">
    <location>
        <position position="151"/>
    </location>
    <ligand>
        <name>pyridoxal 5'-phosphate</name>
        <dbReference type="ChEBI" id="CHEBI:597326"/>
    </ligand>
</feature>
<dbReference type="EMBL" id="AKKV01000024">
    <property type="protein sequence ID" value="EIT85849.1"/>
    <property type="molecule type" value="Genomic_DNA"/>
</dbReference>
<comment type="function">
    <text evidence="1 11">Catalyzes the reversible conversion of 3-phosphohydroxypyruvate to phosphoserine and of 3-hydroxy-2-oxo-4-phosphonooxybutanoate to phosphohydroxythreonine.</text>
</comment>
<feature type="binding site" evidence="11">
    <location>
        <position position="42"/>
    </location>
    <ligand>
        <name>L-glutamate</name>
        <dbReference type="ChEBI" id="CHEBI:29985"/>
    </ligand>
</feature>
<keyword evidence="11" id="KW-0963">Cytoplasm</keyword>
<protein>
    <recommendedName>
        <fullName evidence="11">Phosphoserine aminotransferase</fullName>
        <ecNumber evidence="11">2.6.1.52</ecNumber>
    </recommendedName>
    <alternativeName>
        <fullName evidence="11">Phosphohydroxythreonine aminotransferase</fullName>
        <shortName evidence="11">PSAT</shortName>
    </alternativeName>
</protein>
<dbReference type="PANTHER" id="PTHR43247:SF1">
    <property type="entry name" value="PHOSPHOSERINE AMINOTRANSFERASE"/>
    <property type="match status" value="1"/>
</dbReference>
<reference evidence="14 15" key="1">
    <citation type="journal article" date="2012" name="J. Bacteriol.">
        <title>Genome of Bacillus macauensis ZFHKF-1, a Long-Chain-Forming Bacterium.</title>
        <authorList>
            <person name="Cai L."/>
            <person name="Zhang T."/>
        </authorList>
    </citation>
    <scope>NUCLEOTIDE SEQUENCE [LARGE SCALE GENOMIC DNA]</scope>
    <source>
        <strain evidence="14 15">ZFHKF-1</strain>
    </source>
</reference>
<keyword evidence="5 11" id="KW-0028">Amino-acid biosynthesis</keyword>
<feature type="binding site" evidence="11">
    <location>
        <begin position="76"/>
        <end position="77"/>
    </location>
    <ligand>
        <name>pyridoxal 5'-phosphate</name>
        <dbReference type="ChEBI" id="CHEBI:597326"/>
    </ligand>
</feature>
<evidence type="ECO:0000256" key="12">
    <source>
        <dbReference type="RuleBase" id="RU004505"/>
    </source>
</evidence>
<dbReference type="Proteomes" id="UP000004080">
    <property type="component" value="Unassembled WGS sequence"/>
</dbReference>
<evidence type="ECO:0000256" key="7">
    <source>
        <dbReference type="ARBA" id="ARBA00022898"/>
    </source>
</evidence>
<evidence type="ECO:0000313" key="15">
    <source>
        <dbReference type="Proteomes" id="UP000004080"/>
    </source>
</evidence>
<dbReference type="GO" id="GO:0004648">
    <property type="term" value="F:O-phospho-L-serine:2-oxoglutarate aminotransferase activity"/>
    <property type="evidence" value="ECO:0007669"/>
    <property type="project" value="UniProtKB-UniRule"/>
</dbReference>
<dbReference type="NCBIfam" id="NF003764">
    <property type="entry name" value="PRK05355.1"/>
    <property type="match status" value="1"/>
</dbReference>
<comment type="caution">
    <text evidence="14">The sequence shown here is derived from an EMBL/GenBank/DDBJ whole genome shotgun (WGS) entry which is preliminary data.</text>
</comment>
<organism evidence="14 15">
    <name type="scientific">Fictibacillus macauensis ZFHKF-1</name>
    <dbReference type="NCBI Taxonomy" id="1196324"/>
    <lineage>
        <taxon>Bacteria</taxon>
        <taxon>Bacillati</taxon>
        <taxon>Bacillota</taxon>
        <taxon>Bacilli</taxon>
        <taxon>Bacillales</taxon>
        <taxon>Fictibacillaceae</taxon>
        <taxon>Fictibacillus</taxon>
    </lineage>
</organism>
<dbReference type="Pfam" id="PF00266">
    <property type="entry name" value="Aminotran_5"/>
    <property type="match status" value="1"/>
</dbReference>
<accession>I8AJX8</accession>
<dbReference type="GO" id="GO:0030170">
    <property type="term" value="F:pyridoxal phosphate binding"/>
    <property type="evidence" value="ECO:0007669"/>
    <property type="project" value="UniProtKB-UniRule"/>
</dbReference>
<dbReference type="OrthoDB" id="9809412at2"/>
<comment type="pathway">
    <text evidence="2 11 12">Amino-acid biosynthesis; L-serine biosynthesis; L-serine from 3-phospho-D-glycerate: step 2/3.</text>
</comment>
<comment type="similarity">
    <text evidence="3 11">Belongs to the class-V pyridoxal-phosphate-dependent aminotransferase family. SerC subfamily.</text>
</comment>
<keyword evidence="15" id="KW-1185">Reference proteome</keyword>
<dbReference type="InterPro" id="IPR020578">
    <property type="entry name" value="Aminotrans_V_PyrdxlP_BS"/>
</dbReference>
<dbReference type="UniPathway" id="UPA00135">
    <property type="reaction ID" value="UER00197"/>
</dbReference>
<evidence type="ECO:0000256" key="5">
    <source>
        <dbReference type="ARBA" id="ARBA00022605"/>
    </source>
</evidence>
<dbReference type="InterPro" id="IPR022278">
    <property type="entry name" value="Pser_aminoTfrase"/>
</dbReference>
<comment type="subcellular location">
    <subcellularLocation>
        <location evidence="11">Cytoplasm</location>
    </subcellularLocation>
</comment>
<gene>
    <name evidence="11" type="primary">serC</name>
    <name evidence="14" type="ORF">A374_08439</name>
</gene>
<evidence type="ECO:0000256" key="6">
    <source>
        <dbReference type="ARBA" id="ARBA00022679"/>
    </source>
</evidence>
<dbReference type="RefSeq" id="WP_007201781.1">
    <property type="nucleotide sequence ID" value="NZ_AKKV01000024.1"/>
</dbReference>
<comment type="subunit">
    <text evidence="11">Homodimer.</text>
</comment>
<evidence type="ECO:0000256" key="10">
    <source>
        <dbReference type="ARBA" id="ARBA00049007"/>
    </source>
</evidence>
<feature type="binding site" evidence="11">
    <location>
        <position position="102"/>
    </location>
    <ligand>
        <name>pyridoxal 5'-phosphate</name>
        <dbReference type="ChEBI" id="CHEBI:597326"/>
    </ligand>
</feature>
<comment type="caution">
    <text evidence="11">Lacks conserved residue(s) required for the propagation of feature annotation.</text>
</comment>
<comment type="cofactor">
    <cofactor evidence="11">
        <name>pyridoxal 5'-phosphate</name>
        <dbReference type="ChEBI" id="CHEBI:597326"/>
    </cofactor>
    <text evidence="11">Binds 1 pyridoxal phosphate per subunit.</text>
</comment>
<dbReference type="EC" id="2.6.1.52" evidence="11"/>
<dbReference type="FunFam" id="3.40.640.10:FF:000010">
    <property type="entry name" value="Phosphoserine aminotransferase"/>
    <property type="match status" value="1"/>
</dbReference>
<comment type="catalytic activity">
    <reaction evidence="9 11">
        <text>4-(phosphooxy)-L-threonine + 2-oxoglutarate = (R)-3-hydroxy-2-oxo-4-phosphooxybutanoate + L-glutamate</text>
        <dbReference type="Rhea" id="RHEA:16573"/>
        <dbReference type="ChEBI" id="CHEBI:16810"/>
        <dbReference type="ChEBI" id="CHEBI:29985"/>
        <dbReference type="ChEBI" id="CHEBI:58452"/>
        <dbReference type="ChEBI" id="CHEBI:58538"/>
        <dbReference type="EC" id="2.6.1.52"/>
    </reaction>
</comment>
<dbReference type="PROSITE" id="PS00595">
    <property type="entry name" value="AA_TRANSFER_CLASS_5"/>
    <property type="match status" value="1"/>
</dbReference>
<dbReference type="eggNOG" id="COG1932">
    <property type="taxonomic scope" value="Bacteria"/>
</dbReference>
<dbReference type="FunFam" id="3.90.1150.10:FF:000006">
    <property type="entry name" value="Phosphoserine aminotransferase"/>
    <property type="match status" value="1"/>
</dbReference>
<name>I8AJX8_9BACL</name>
<dbReference type="STRING" id="1196324.A374_08439"/>
<feature type="modified residue" description="N6-(pyridoxal phosphate)lysine" evidence="11">
    <location>
        <position position="195"/>
    </location>
</feature>
<keyword evidence="7 11" id="KW-0663">Pyridoxal phosphate</keyword>
<dbReference type="PIRSF" id="PIRSF000525">
    <property type="entry name" value="SerC"/>
    <property type="match status" value="1"/>
</dbReference>
<evidence type="ECO:0000313" key="14">
    <source>
        <dbReference type="EMBL" id="EIT85849.1"/>
    </source>
</evidence>
<dbReference type="Gene3D" id="3.40.640.10">
    <property type="entry name" value="Type I PLP-dependent aspartate aminotransferase-like (Major domain)"/>
    <property type="match status" value="1"/>
</dbReference>
<dbReference type="GO" id="GO:0005737">
    <property type="term" value="C:cytoplasm"/>
    <property type="evidence" value="ECO:0007669"/>
    <property type="project" value="UniProtKB-SubCell"/>
</dbReference>
<dbReference type="InterPro" id="IPR015422">
    <property type="entry name" value="PyrdxlP-dep_Trfase_small"/>
</dbReference>
<evidence type="ECO:0000256" key="4">
    <source>
        <dbReference type="ARBA" id="ARBA00022576"/>
    </source>
</evidence>